<keyword evidence="1" id="KW-0175">Coiled coil</keyword>
<dbReference type="AlphaFoldDB" id="A0A8C4X0X8"/>
<proteinExistence type="predicted"/>
<dbReference type="PANTHER" id="PTHR46459:SF1">
    <property type="entry name" value="E1A-BINDING PROTEIN P400"/>
    <property type="match status" value="1"/>
</dbReference>
<dbReference type="GO" id="GO:0000812">
    <property type="term" value="C:Swr1 complex"/>
    <property type="evidence" value="ECO:0007669"/>
    <property type="project" value="TreeGrafter"/>
</dbReference>
<name>A0A8C4X0X8_EPTBU</name>
<protein>
    <recommendedName>
        <fullName evidence="3">Myb-like domain-containing protein</fullName>
    </recommendedName>
</protein>
<dbReference type="Proteomes" id="UP000694388">
    <property type="component" value="Unplaced"/>
</dbReference>
<reference evidence="4" key="1">
    <citation type="submission" date="2025-08" db="UniProtKB">
        <authorList>
            <consortium name="Ensembl"/>
        </authorList>
    </citation>
    <scope>IDENTIFICATION</scope>
</reference>
<dbReference type="InterPro" id="IPR001005">
    <property type="entry name" value="SANT/Myb"/>
</dbReference>
<feature type="domain" description="Myb-like" evidence="3">
    <location>
        <begin position="200"/>
        <end position="261"/>
    </location>
</feature>
<dbReference type="GO" id="GO:0035267">
    <property type="term" value="C:NuA4 histone acetyltransferase complex"/>
    <property type="evidence" value="ECO:0007669"/>
    <property type="project" value="TreeGrafter"/>
</dbReference>
<evidence type="ECO:0000313" key="4">
    <source>
        <dbReference type="Ensembl" id="ENSEBUP00000025361.1"/>
    </source>
</evidence>
<keyword evidence="5" id="KW-1185">Reference proteome</keyword>
<accession>A0A8C4X0X8</accession>
<evidence type="ECO:0000256" key="2">
    <source>
        <dbReference type="SAM" id="MobiDB-lite"/>
    </source>
</evidence>
<dbReference type="GeneTree" id="ENSGT00940000154764"/>
<dbReference type="GO" id="GO:0003682">
    <property type="term" value="F:chromatin binding"/>
    <property type="evidence" value="ECO:0007669"/>
    <property type="project" value="TreeGrafter"/>
</dbReference>
<evidence type="ECO:0000259" key="3">
    <source>
        <dbReference type="PROSITE" id="PS50090"/>
    </source>
</evidence>
<dbReference type="Ensembl" id="ENSEBUT00000025937.1">
    <property type="protein sequence ID" value="ENSEBUP00000025361.1"/>
    <property type="gene ID" value="ENSEBUG00000015633.1"/>
</dbReference>
<evidence type="ECO:0000313" key="5">
    <source>
        <dbReference type="Proteomes" id="UP000694388"/>
    </source>
</evidence>
<organism evidence="4 5">
    <name type="scientific">Eptatretus burgeri</name>
    <name type="common">Inshore hagfish</name>
    <dbReference type="NCBI Taxonomy" id="7764"/>
    <lineage>
        <taxon>Eukaryota</taxon>
        <taxon>Metazoa</taxon>
        <taxon>Chordata</taxon>
        <taxon>Craniata</taxon>
        <taxon>Vertebrata</taxon>
        <taxon>Cyclostomata</taxon>
        <taxon>Myxini</taxon>
        <taxon>Myxiniformes</taxon>
        <taxon>Myxinidae</taxon>
        <taxon>Eptatretinae</taxon>
        <taxon>Eptatretus</taxon>
    </lineage>
</organism>
<sequence>MLLLMKGMTRFLYLQGRVPDELKKGWEDNWLQVTKQAEKRKRENKEEEEMAMLTYSREDAIDTEYIYESPTGHIEIMPIWAPPTPPHDEGDPYLDPVLGLLYESTPMPEARLPPVFVRKVHKKAHRLEGGVTKKFKKSHSGDAIPPRSLFDRPTPALMRVRREAKQQKKAAFLKPQVAFSKPLQPLMKPPAEAGPDSTEWLIYEDWALLQVIQKLLELPLNLAVVSPAHTPNWDLVSDIVKSVSRTYRSPKSCRQRYESVIMLREEGKLMYDLNPKKKQKCKSGLYKTKNSQPLRTGQIYTQDDNSTATDLYSTRFDLGRLIAAKRSPPLKPILGTNPFQKNPKHASVLQESGIIYDKPLTPLQVAALRADRIAKEKKALAEQQRQQIAVAQQQQQQQVAQQSLVQAAAATNNGSTIAANLPGSSNKVAVVGTSMQTASVAGNVLVSAMNAVVPGNLQAIGKRITAQTIPATVSGLSPVALTQQRGSGSPGPVSSEVVTIATAQVTRAMTTVTSTLVQGQRALQVSSATMQPGKTVAQGQVQLFRQQTVTLQQLQQQQQQQLQQHLQQQQQAGTTTVVSQAGPGTVALQPLQLQQATVVGVSPQALTGVSQPALVGGNQQSAVVVTQIAPVVSTATGQVKQAYLQRCIPQDQIKPLQYKATVQQQQQQVTVTTHKPVASRSNVLPVPTGTQVRTPQPAQLTVKTSVMTPLTSISTATISLPISFSQSTKAPTVTPAGATLLKTQPLALQSVGVLKSQQALKHAQEVQAQANKAGQMQAQRGTPLSQTGALTTLKVRRWCFWTQACPVILKTPCKRKKKKPLSLCFQPVTLQPQKMTYTAASPSPQQIASSSTVKAPFVMSKLSQTMIGAVQQLVSMPTSSQHGQTITLTQGTQPLQIVSPATAVGATRVLQQQLLQPQAPVQTQQVQAPATVSSQLIQTPLTGTAPSPSSIPPGPPAVDGHGALPAGHARGGHVARQWNPGKSS</sequence>
<evidence type="ECO:0000256" key="1">
    <source>
        <dbReference type="SAM" id="Coils"/>
    </source>
</evidence>
<feature type="coiled-coil region" evidence="1">
    <location>
        <begin position="374"/>
        <end position="401"/>
    </location>
</feature>
<feature type="region of interest" description="Disordered" evidence="2">
    <location>
        <begin position="940"/>
        <end position="984"/>
    </location>
</feature>
<reference evidence="4" key="2">
    <citation type="submission" date="2025-09" db="UniProtKB">
        <authorList>
            <consortium name="Ensembl"/>
        </authorList>
    </citation>
    <scope>IDENTIFICATION</scope>
</reference>
<dbReference type="PANTHER" id="PTHR46459">
    <property type="entry name" value="E1A-BINDING PROTEIN P400-RELATED"/>
    <property type="match status" value="1"/>
</dbReference>
<dbReference type="PROSITE" id="PS50090">
    <property type="entry name" value="MYB_LIKE"/>
    <property type="match status" value="1"/>
</dbReference>
<dbReference type="GO" id="GO:0006281">
    <property type="term" value="P:DNA repair"/>
    <property type="evidence" value="ECO:0007669"/>
    <property type="project" value="TreeGrafter"/>
</dbReference>